<dbReference type="Gene3D" id="1.10.260.40">
    <property type="entry name" value="lambda repressor-like DNA-binding domains"/>
    <property type="match status" value="1"/>
</dbReference>
<evidence type="ECO:0000313" key="3">
    <source>
        <dbReference type="Proteomes" id="UP000007013"/>
    </source>
</evidence>
<dbReference type="RefSeq" id="WP_012373178.1">
    <property type="nucleotide sequence ID" value="NC_010571.1"/>
</dbReference>
<organism evidence="2 3">
    <name type="scientific">Opitutus terrae (strain DSM 11246 / JCM 15787 / PB90-1)</name>
    <dbReference type="NCBI Taxonomy" id="452637"/>
    <lineage>
        <taxon>Bacteria</taxon>
        <taxon>Pseudomonadati</taxon>
        <taxon>Verrucomicrobiota</taxon>
        <taxon>Opitutia</taxon>
        <taxon>Opitutales</taxon>
        <taxon>Opitutaceae</taxon>
        <taxon>Opitutus</taxon>
    </lineage>
</organism>
<gene>
    <name evidence="2" type="ordered locus">Oter_0350</name>
</gene>
<name>B1ZQG1_OPITP</name>
<dbReference type="Proteomes" id="UP000007013">
    <property type="component" value="Chromosome"/>
</dbReference>
<dbReference type="CDD" id="cd00093">
    <property type="entry name" value="HTH_XRE"/>
    <property type="match status" value="1"/>
</dbReference>
<protein>
    <submittedName>
        <fullName evidence="2">Transcriptional regulator, XRE family</fullName>
    </submittedName>
</protein>
<dbReference type="EMBL" id="CP001032">
    <property type="protein sequence ID" value="ACB73640.1"/>
    <property type="molecule type" value="Genomic_DNA"/>
</dbReference>
<proteinExistence type="predicted"/>
<reference evidence="2 3" key="1">
    <citation type="journal article" date="2011" name="J. Bacteriol.">
        <title>Genome sequence of the verrucomicrobium Opitutus terrae PB90-1, an abundant inhabitant of rice paddy soil ecosystems.</title>
        <authorList>
            <person name="van Passel M.W."/>
            <person name="Kant R."/>
            <person name="Palva A."/>
            <person name="Copeland A."/>
            <person name="Lucas S."/>
            <person name="Lapidus A."/>
            <person name="Glavina del Rio T."/>
            <person name="Pitluck S."/>
            <person name="Goltsman E."/>
            <person name="Clum A."/>
            <person name="Sun H."/>
            <person name="Schmutz J."/>
            <person name="Larimer F.W."/>
            <person name="Land M.L."/>
            <person name="Hauser L."/>
            <person name="Kyrpides N."/>
            <person name="Mikhailova N."/>
            <person name="Richardson P.P."/>
            <person name="Janssen P.H."/>
            <person name="de Vos W.M."/>
            <person name="Smidt H."/>
        </authorList>
    </citation>
    <scope>NUCLEOTIDE SEQUENCE [LARGE SCALE GENOMIC DNA]</scope>
    <source>
        <strain evidence="3">DSM 11246 / JCM 15787 / PB90-1</strain>
    </source>
</reference>
<dbReference type="HOGENOM" id="CLU_066192_38_0_0"/>
<dbReference type="OrthoDB" id="21915at2"/>
<evidence type="ECO:0000313" key="2">
    <source>
        <dbReference type="EMBL" id="ACB73640.1"/>
    </source>
</evidence>
<keyword evidence="3" id="KW-1185">Reference proteome</keyword>
<dbReference type="GO" id="GO:0003677">
    <property type="term" value="F:DNA binding"/>
    <property type="evidence" value="ECO:0007669"/>
    <property type="project" value="InterPro"/>
</dbReference>
<dbReference type="Pfam" id="PF01381">
    <property type="entry name" value="HTH_3"/>
    <property type="match status" value="1"/>
</dbReference>
<evidence type="ECO:0000259" key="1">
    <source>
        <dbReference type="PROSITE" id="PS50943"/>
    </source>
</evidence>
<dbReference type="SMART" id="SM00530">
    <property type="entry name" value="HTH_XRE"/>
    <property type="match status" value="1"/>
</dbReference>
<sequence length="86" mass="9603">MAAAKNIVGPRVREARNRLGWSQQKLAAKCQVAGWDISRSIVAAIEGRVRWVGDFELVLLAQVLQIPPGDLFPTRVDWANLKPNLR</sequence>
<dbReference type="InterPro" id="IPR001387">
    <property type="entry name" value="Cro/C1-type_HTH"/>
</dbReference>
<accession>B1ZQG1</accession>
<dbReference type="AlphaFoldDB" id="B1ZQG1"/>
<dbReference type="InterPro" id="IPR010982">
    <property type="entry name" value="Lambda_DNA-bd_dom_sf"/>
</dbReference>
<dbReference type="eggNOG" id="COG1396">
    <property type="taxonomic scope" value="Bacteria"/>
</dbReference>
<feature type="domain" description="HTH cro/C1-type" evidence="1">
    <location>
        <begin position="12"/>
        <end position="71"/>
    </location>
</feature>
<dbReference type="SUPFAM" id="SSF47413">
    <property type="entry name" value="lambda repressor-like DNA-binding domains"/>
    <property type="match status" value="1"/>
</dbReference>
<dbReference type="PROSITE" id="PS50943">
    <property type="entry name" value="HTH_CROC1"/>
    <property type="match status" value="1"/>
</dbReference>
<dbReference type="KEGG" id="ote:Oter_0350"/>